<dbReference type="Gene3D" id="3.20.20.100">
    <property type="entry name" value="NADP-dependent oxidoreductase domain"/>
    <property type="match status" value="1"/>
</dbReference>
<comment type="caution">
    <text evidence="2">The sequence shown here is derived from an EMBL/GenBank/DDBJ whole genome shotgun (WGS) entry which is preliminary data.</text>
</comment>
<evidence type="ECO:0000313" key="2">
    <source>
        <dbReference type="EMBL" id="CAL8139850.1"/>
    </source>
</evidence>
<evidence type="ECO:0000313" key="3">
    <source>
        <dbReference type="Proteomes" id="UP001642540"/>
    </source>
</evidence>
<reference evidence="2 3" key="1">
    <citation type="submission" date="2024-08" db="EMBL/GenBank/DDBJ databases">
        <authorList>
            <person name="Cucini C."/>
            <person name="Frati F."/>
        </authorList>
    </citation>
    <scope>NUCLEOTIDE SEQUENCE [LARGE SCALE GENOMIC DNA]</scope>
</reference>
<dbReference type="PRINTS" id="PR00069">
    <property type="entry name" value="ALDKETRDTASE"/>
</dbReference>
<dbReference type="PANTHER" id="PTHR11732">
    <property type="entry name" value="ALDO/KETO REDUCTASE"/>
    <property type="match status" value="1"/>
</dbReference>
<name>A0ABP1S0B2_9HEXA</name>
<dbReference type="PROSITE" id="PS00063">
    <property type="entry name" value="ALDOKETO_REDUCTASE_3"/>
    <property type="match status" value="1"/>
</dbReference>
<organism evidence="2 3">
    <name type="scientific">Orchesella dallaii</name>
    <dbReference type="NCBI Taxonomy" id="48710"/>
    <lineage>
        <taxon>Eukaryota</taxon>
        <taxon>Metazoa</taxon>
        <taxon>Ecdysozoa</taxon>
        <taxon>Arthropoda</taxon>
        <taxon>Hexapoda</taxon>
        <taxon>Collembola</taxon>
        <taxon>Entomobryomorpha</taxon>
        <taxon>Entomobryoidea</taxon>
        <taxon>Orchesellidae</taxon>
        <taxon>Orchesellinae</taxon>
        <taxon>Orchesella</taxon>
    </lineage>
</organism>
<dbReference type="InterPro" id="IPR018170">
    <property type="entry name" value="Aldo/ket_reductase_CS"/>
</dbReference>
<dbReference type="PROSITE" id="PS00062">
    <property type="entry name" value="ALDOKETO_REDUCTASE_2"/>
    <property type="match status" value="1"/>
</dbReference>
<proteinExistence type="predicted"/>
<evidence type="ECO:0000259" key="1">
    <source>
        <dbReference type="Pfam" id="PF00248"/>
    </source>
</evidence>
<keyword evidence="3" id="KW-1185">Reference proteome</keyword>
<accession>A0ABP1S0B2</accession>
<sequence>MKPYVEFENGQKMPIIGYGMWQCDSPKQLEDALDVALEAGYRHFDTAYLYQNEDVFGCVLKKWFDSGKVKREELFIVTKLPPQGNHHERVENFLQQSLNNLQLTYVDLFLIHNPATLELGADGKSPKKDASGNVFPDLTTSLEDVWKALEAQVDAGKTKAIGLSNFTSSQVERVAKCARIRPANHQVELNAYYPKKQLRSVCKKYGISVCAFAAFGSPGRKSYYVSPTNNDAHLKLKIPTLFDSPIVKEVATKHSKTTAQILLRFLAQQGIVVLAKSVAPDRIKSNFEILDFELDADDLKRLDSLDSGKEGSWAFDWKLSFPGIYKHPEFLLTEDE</sequence>
<dbReference type="PIRSF" id="PIRSF000097">
    <property type="entry name" value="AKR"/>
    <property type="match status" value="1"/>
</dbReference>
<dbReference type="InterPro" id="IPR020471">
    <property type="entry name" value="AKR"/>
</dbReference>
<dbReference type="InterPro" id="IPR036812">
    <property type="entry name" value="NAD(P)_OxRdtase_dom_sf"/>
</dbReference>
<protein>
    <recommendedName>
        <fullName evidence="1">NADP-dependent oxidoreductase domain-containing protein</fullName>
    </recommendedName>
</protein>
<dbReference type="InterPro" id="IPR023210">
    <property type="entry name" value="NADP_OxRdtase_dom"/>
</dbReference>
<gene>
    <name evidence="2" type="ORF">ODALV1_LOCUS28025</name>
</gene>
<dbReference type="EMBL" id="CAXLJM020000131">
    <property type="protein sequence ID" value="CAL8139850.1"/>
    <property type="molecule type" value="Genomic_DNA"/>
</dbReference>
<feature type="domain" description="NADP-dependent oxidoreductase" evidence="1">
    <location>
        <begin position="16"/>
        <end position="306"/>
    </location>
</feature>
<dbReference type="Proteomes" id="UP001642540">
    <property type="component" value="Unassembled WGS sequence"/>
</dbReference>
<dbReference type="Pfam" id="PF00248">
    <property type="entry name" value="Aldo_ket_red"/>
    <property type="match status" value="1"/>
</dbReference>
<dbReference type="SUPFAM" id="SSF51430">
    <property type="entry name" value="NAD(P)-linked oxidoreductase"/>
    <property type="match status" value="1"/>
</dbReference>